<evidence type="ECO:0000256" key="1">
    <source>
        <dbReference type="ARBA" id="ARBA00004123"/>
    </source>
</evidence>
<reference evidence="13" key="1">
    <citation type="submission" date="2023-07" db="EMBL/GenBank/DDBJ databases">
        <title>Chromosome-level Genome Assembly of Striped Snakehead (Channa striata).</title>
        <authorList>
            <person name="Liu H."/>
        </authorList>
    </citation>
    <scope>NUCLEOTIDE SEQUENCE</scope>
    <source>
        <strain evidence="13">Gz</strain>
        <tissue evidence="13">Muscle</tissue>
    </source>
</reference>
<dbReference type="InterPro" id="IPR031099">
    <property type="entry name" value="BRCA1-associated"/>
</dbReference>
<evidence type="ECO:0000256" key="7">
    <source>
        <dbReference type="ARBA" id="ARBA00023204"/>
    </source>
</evidence>
<keyword evidence="6" id="KW-0862">Zinc</keyword>
<feature type="region of interest" description="Disordered" evidence="11">
    <location>
        <begin position="567"/>
        <end position="587"/>
    </location>
</feature>
<evidence type="ECO:0000313" key="14">
    <source>
        <dbReference type="Proteomes" id="UP001187415"/>
    </source>
</evidence>
<keyword evidence="3" id="KW-0677">Repeat</keyword>
<name>A0AA88LNU7_CHASR</name>
<keyword evidence="7" id="KW-0234">DNA repair</keyword>
<sequence length="816" mass="90748">MVVAGKLKRIVPVFRCVRALRQRSQVLKITMKPPNATDVKKGISVLWETLQCPICLDLMTAPISTKCDHQFCKFCMIKLLDSSKKNRANCPVCKAKITKRSLQESPGFQRLVSGLQDMIKAYEHDTGTNYFTGLSQQKILSSVTDSDATKYPNDMSSGDAPDTDCDNMQSLDSVDIPRSHSSSIAAQNGFARLMGLEDSTPLTTENEGMDSGLGDAPPTSKKKMHVSTDNLEAGETEIPEVVERTTSTRKTKGRKRISKLENTSLHPLLIPEVSEHEPLRKSLRKKQEKDLESDKILEQKQKKSVEKVAEWLMQVPSEGSLELEKPDKETDDSDSCSSTLTIDVKQHISDVIPKKDDRVKALEAQVFGAVYKRERRRNRISSPLPPAETEKQAHEIAFKKKKSNALTPADFCMKTSFEDERDIAQKQKILEVSGTIIKESKEIEVVEENGIDKSEDELNNMPESGKNIGNCEGFCSVPDVELQQPATKLKKRMRNTLQEVDSDLQEKAKAMPESTEQSKADKRKGKNTKLEKGKLARLAKPLALVGVQSGGTSPMIRPRSEEVQVQIENYPSSEDQETPITRSTRRSRRLQVFAEEVKKANLKISVPEKDGGFPKQSEEVSGGALDDTASHGNMTKVLQKNGCVFDQDLGGIEDMETVERTSYFRGTEDHKDSIAEVPNVEIPSEASAACCVPVVPNSASPVEAVVKDSELESGHPSDQRPDNFQLKTSAGDPKCAVTDPEEEKNDSELDTEQLLKSFKATKRKSFHLGGPNVKMSRGLDTEHTQVCEEKRIFMLVLAMNCQKSRTGYLKSPTKRY</sequence>
<evidence type="ECO:0000259" key="12">
    <source>
        <dbReference type="PROSITE" id="PS50089"/>
    </source>
</evidence>
<dbReference type="SUPFAM" id="SSF57850">
    <property type="entry name" value="RING/U-box"/>
    <property type="match status" value="1"/>
</dbReference>
<proteinExistence type="predicted"/>
<dbReference type="PANTHER" id="PTHR13763">
    <property type="entry name" value="BREAST CANCER TYPE 1 SUSCEPTIBILITY PROTEIN BRCA1"/>
    <property type="match status" value="1"/>
</dbReference>
<feature type="compositionally biased region" description="Basic and acidic residues" evidence="11">
    <location>
        <begin position="504"/>
        <end position="520"/>
    </location>
</feature>
<comment type="subcellular location">
    <subcellularLocation>
        <location evidence="1">Nucleus</location>
    </subcellularLocation>
</comment>
<keyword evidence="5 10" id="KW-0863">Zinc-finger</keyword>
<evidence type="ECO:0000256" key="6">
    <source>
        <dbReference type="ARBA" id="ARBA00022833"/>
    </source>
</evidence>
<feature type="region of interest" description="Disordered" evidence="11">
    <location>
        <begin position="493"/>
        <end position="535"/>
    </location>
</feature>
<dbReference type="GO" id="GO:0004842">
    <property type="term" value="F:ubiquitin-protein transferase activity"/>
    <property type="evidence" value="ECO:0007669"/>
    <property type="project" value="TreeGrafter"/>
</dbReference>
<dbReference type="GO" id="GO:0070531">
    <property type="term" value="C:BRCA1-A complex"/>
    <property type="evidence" value="ECO:0007669"/>
    <property type="project" value="TreeGrafter"/>
</dbReference>
<dbReference type="GO" id="GO:0000724">
    <property type="term" value="P:double-strand break repair via homologous recombination"/>
    <property type="evidence" value="ECO:0007669"/>
    <property type="project" value="TreeGrafter"/>
</dbReference>
<dbReference type="EMBL" id="JAUPFM010000019">
    <property type="protein sequence ID" value="KAK2820430.1"/>
    <property type="molecule type" value="Genomic_DNA"/>
</dbReference>
<evidence type="ECO:0000313" key="13">
    <source>
        <dbReference type="EMBL" id="KAK2820430.1"/>
    </source>
</evidence>
<dbReference type="GO" id="GO:0008270">
    <property type="term" value="F:zinc ion binding"/>
    <property type="evidence" value="ECO:0007669"/>
    <property type="project" value="UniProtKB-KW"/>
</dbReference>
<evidence type="ECO:0000256" key="9">
    <source>
        <dbReference type="ARBA" id="ARBA00023306"/>
    </source>
</evidence>
<dbReference type="InterPro" id="IPR018957">
    <property type="entry name" value="Znf_C3HC4_RING-type"/>
</dbReference>
<keyword evidence="4" id="KW-0227">DNA damage</keyword>
<evidence type="ECO:0000256" key="10">
    <source>
        <dbReference type="PROSITE-ProRule" id="PRU00175"/>
    </source>
</evidence>
<dbReference type="Proteomes" id="UP001187415">
    <property type="component" value="Unassembled WGS sequence"/>
</dbReference>
<dbReference type="GO" id="GO:0045944">
    <property type="term" value="P:positive regulation of transcription by RNA polymerase II"/>
    <property type="evidence" value="ECO:0007669"/>
    <property type="project" value="TreeGrafter"/>
</dbReference>
<feature type="region of interest" description="Disordered" evidence="11">
    <location>
        <begin position="315"/>
        <end position="338"/>
    </location>
</feature>
<accession>A0AA88LNU7</accession>
<comment type="caution">
    <text evidence="13">The sequence shown here is derived from an EMBL/GenBank/DDBJ whole genome shotgun (WGS) entry which is preliminary data.</text>
</comment>
<dbReference type="GO" id="GO:0031436">
    <property type="term" value="C:BRCA1-BARD1 complex"/>
    <property type="evidence" value="ECO:0007669"/>
    <property type="project" value="TreeGrafter"/>
</dbReference>
<feature type="compositionally biased region" description="Basic and acidic residues" evidence="11">
    <location>
        <begin position="709"/>
        <end position="721"/>
    </location>
</feature>
<keyword evidence="14" id="KW-1185">Reference proteome</keyword>
<dbReference type="InterPro" id="IPR001841">
    <property type="entry name" value="Znf_RING"/>
</dbReference>
<dbReference type="AlphaFoldDB" id="A0AA88LNU7"/>
<protein>
    <recommendedName>
        <fullName evidence="12">RING-type domain-containing protein</fullName>
    </recommendedName>
</protein>
<evidence type="ECO:0000256" key="4">
    <source>
        <dbReference type="ARBA" id="ARBA00022763"/>
    </source>
</evidence>
<dbReference type="Pfam" id="PF00097">
    <property type="entry name" value="zf-C3HC4"/>
    <property type="match status" value="1"/>
</dbReference>
<evidence type="ECO:0000256" key="5">
    <source>
        <dbReference type="ARBA" id="ARBA00022771"/>
    </source>
</evidence>
<feature type="region of interest" description="Disordered" evidence="11">
    <location>
        <begin position="709"/>
        <end position="750"/>
    </location>
</feature>
<keyword evidence="8" id="KW-0539">Nucleus</keyword>
<evidence type="ECO:0000256" key="3">
    <source>
        <dbReference type="ARBA" id="ARBA00022737"/>
    </source>
</evidence>
<dbReference type="PANTHER" id="PTHR13763:SF0">
    <property type="entry name" value="BREAST CANCER TYPE 1 SUSCEPTIBILITY PROTEIN"/>
    <property type="match status" value="1"/>
</dbReference>
<gene>
    <name evidence="13" type="ORF">Q5P01_023389</name>
</gene>
<feature type="domain" description="RING-type" evidence="12">
    <location>
        <begin position="52"/>
        <end position="94"/>
    </location>
</feature>
<dbReference type="CDD" id="cd16498">
    <property type="entry name" value="RING-HC_BRCA1"/>
    <property type="match status" value="1"/>
</dbReference>
<dbReference type="InterPro" id="IPR017907">
    <property type="entry name" value="Znf_RING_CS"/>
</dbReference>
<dbReference type="PROSITE" id="PS50089">
    <property type="entry name" value="ZF_RING_2"/>
    <property type="match status" value="1"/>
</dbReference>
<dbReference type="InterPro" id="IPR013083">
    <property type="entry name" value="Znf_RING/FYVE/PHD"/>
</dbReference>
<keyword evidence="2" id="KW-0479">Metal-binding</keyword>
<evidence type="ECO:0000256" key="11">
    <source>
        <dbReference type="SAM" id="MobiDB-lite"/>
    </source>
</evidence>
<dbReference type="Gene3D" id="3.30.40.10">
    <property type="entry name" value="Zinc/RING finger domain, C3HC4 (zinc finger)"/>
    <property type="match status" value="1"/>
</dbReference>
<feature type="region of interest" description="Disordered" evidence="11">
    <location>
        <begin position="276"/>
        <end position="300"/>
    </location>
</feature>
<evidence type="ECO:0000256" key="8">
    <source>
        <dbReference type="ARBA" id="ARBA00023242"/>
    </source>
</evidence>
<feature type="compositionally biased region" description="Acidic residues" evidence="11">
    <location>
        <begin position="739"/>
        <end position="750"/>
    </location>
</feature>
<organism evidence="13 14">
    <name type="scientific">Channa striata</name>
    <name type="common">Snakehead murrel</name>
    <name type="synonym">Ophicephalus striatus</name>
    <dbReference type="NCBI Taxonomy" id="64152"/>
    <lineage>
        <taxon>Eukaryota</taxon>
        <taxon>Metazoa</taxon>
        <taxon>Chordata</taxon>
        <taxon>Craniata</taxon>
        <taxon>Vertebrata</taxon>
        <taxon>Euteleostomi</taxon>
        <taxon>Actinopterygii</taxon>
        <taxon>Neopterygii</taxon>
        <taxon>Teleostei</taxon>
        <taxon>Neoteleostei</taxon>
        <taxon>Acanthomorphata</taxon>
        <taxon>Anabantaria</taxon>
        <taxon>Anabantiformes</taxon>
        <taxon>Channoidei</taxon>
        <taxon>Channidae</taxon>
        <taxon>Channa</taxon>
    </lineage>
</organism>
<dbReference type="PROSITE" id="PS00518">
    <property type="entry name" value="ZF_RING_1"/>
    <property type="match status" value="1"/>
</dbReference>
<keyword evidence="9" id="KW-0131">Cell cycle</keyword>
<feature type="region of interest" description="Disordered" evidence="11">
    <location>
        <begin position="145"/>
        <end position="168"/>
    </location>
</feature>
<dbReference type="SMART" id="SM00184">
    <property type="entry name" value="RING"/>
    <property type="match status" value="1"/>
</dbReference>
<evidence type="ECO:0000256" key="2">
    <source>
        <dbReference type="ARBA" id="ARBA00022723"/>
    </source>
</evidence>
<feature type="region of interest" description="Disordered" evidence="11">
    <location>
        <begin position="200"/>
        <end position="223"/>
    </location>
</feature>